<organism evidence="2 3">
    <name type="scientific">Rhodopirellula europaea 6C</name>
    <dbReference type="NCBI Taxonomy" id="1263867"/>
    <lineage>
        <taxon>Bacteria</taxon>
        <taxon>Pseudomonadati</taxon>
        <taxon>Planctomycetota</taxon>
        <taxon>Planctomycetia</taxon>
        <taxon>Pirellulales</taxon>
        <taxon>Pirellulaceae</taxon>
        <taxon>Rhodopirellula</taxon>
    </lineage>
</organism>
<accession>M2AH68</accession>
<evidence type="ECO:0000313" key="3">
    <source>
        <dbReference type="Proteomes" id="UP000011529"/>
    </source>
</evidence>
<proteinExistence type="predicted"/>
<dbReference type="EMBL" id="ANMO01000120">
    <property type="protein sequence ID" value="EMB16470.1"/>
    <property type="molecule type" value="Genomic_DNA"/>
</dbReference>
<dbReference type="InterPro" id="IPR027383">
    <property type="entry name" value="Znf_put"/>
</dbReference>
<evidence type="ECO:0000259" key="1">
    <source>
        <dbReference type="Pfam" id="PF13490"/>
    </source>
</evidence>
<dbReference type="InterPro" id="IPR041916">
    <property type="entry name" value="Anti_sigma_zinc_sf"/>
</dbReference>
<feature type="domain" description="Putative zinc-finger" evidence="1">
    <location>
        <begin position="3"/>
        <end position="37"/>
    </location>
</feature>
<reference evidence="2" key="2">
    <citation type="journal article" date="2013" name="Mar. Genomics">
        <title>Expression of sulfatases in Rhodopirellula baltica and the diversity of sulfatases in the genus Rhodopirellula.</title>
        <authorList>
            <person name="Wegner C.E."/>
            <person name="Richter-Heitmann T."/>
            <person name="Klindworth A."/>
            <person name="Klockow C."/>
            <person name="Richter M."/>
            <person name="Achstetter T."/>
            <person name="Glockner F.O."/>
            <person name="Harder J."/>
        </authorList>
    </citation>
    <scope>NUCLEOTIDE SEQUENCE [LARGE SCALE GENOMIC DNA]</scope>
    <source>
        <strain evidence="2">6C</strain>
    </source>
</reference>
<reference evidence="2" key="1">
    <citation type="submission" date="2012-11" db="EMBL/GenBank/DDBJ databases">
        <title>Permanent draft genomes of Rhodopirellula europaea strain SH398 and 6C.</title>
        <authorList>
            <person name="Richter M."/>
            <person name="Richter-Heitmann T."/>
            <person name="Frank C."/>
            <person name="Harder J."/>
            <person name="Glockner F.O."/>
        </authorList>
    </citation>
    <scope>NUCLEOTIDE SEQUENCE</scope>
    <source>
        <strain evidence="2">6C</strain>
    </source>
</reference>
<comment type="caution">
    <text evidence="2">The sequence shown here is derived from an EMBL/GenBank/DDBJ whole genome shotgun (WGS) entry which is preliminary data.</text>
</comment>
<dbReference type="AlphaFoldDB" id="M2AH68"/>
<gene>
    <name evidence="2" type="ORF">RE6C_02835</name>
</gene>
<keyword evidence="2" id="KW-0812">Transmembrane</keyword>
<keyword evidence="3" id="KW-1185">Reference proteome</keyword>
<evidence type="ECO:0000313" key="2">
    <source>
        <dbReference type="EMBL" id="EMB16470.1"/>
    </source>
</evidence>
<protein>
    <submittedName>
        <fullName evidence="2">Transmembrane anti-sigma factor</fullName>
    </submittedName>
</protein>
<sequence>MNCNETQDLLSAFYDDELSVDVRAAVAEHLQGCQSCARALTEYEQLSGAFSGAAAPLVPPNVWGQIVRELDADNATESVGKVKPLSIVAPADELASGANANRSPNRRWGRATYQRLAIAASMLLVLGLSVWISRHDSISEIDHGHSKEFVATMDHYLRALPDNPDEAEQFLLDKYDGKVVAPEEAVHLVGYRPAVADGLPQGYSLASTSVLKMPCCTCVKAVCKRQDGSTLVLFEHDDEEVDWFGDRASSMAMCGDKECCLVDLDSSIAATWREGSRSVTAVGVRDQEEVTALVDWFKRS</sequence>
<dbReference type="Gene3D" id="1.10.10.1320">
    <property type="entry name" value="Anti-sigma factor, zinc-finger domain"/>
    <property type="match status" value="1"/>
</dbReference>
<dbReference type="PATRIC" id="fig|1263867.3.peg.3030"/>
<dbReference type="Proteomes" id="UP000011529">
    <property type="component" value="Unassembled WGS sequence"/>
</dbReference>
<dbReference type="RefSeq" id="WP_008657311.1">
    <property type="nucleotide sequence ID" value="NZ_ANMO01000120.1"/>
</dbReference>
<name>M2AH68_9BACT</name>
<dbReference type="Pfam" id="PF13490">
    <property type="entry name" value="zf-HC2"/>
    <property type="match status" value="1"/>
</dbReference>
<keyword evidence="2" id="KW-0472">Membrane</keyword>